<dbReference type="Gene3D" id="2.30.40.10">
    <property type="entry name" value="Urease, subunit C, domain 1"/>
    <property type="match status" value="1"/>
</dbReference>
<feature type="domain" description="Amidohydrolase-related" evidence="1">
    <location>
        <begin position="61"/>
        <end position="406"/>
    </location>
</feature>
<comment type="caution">
    <text evidence="3">The sequence shown here is derived from an EMBL/GenBank/DDBJ whole genome shotgun (WGS) entry which is preliminary data.</text>
</comment>
<evidence type="ECO:0000259" key="1">
    <source>
        <dbReference type="Pfam" id="PF01979"/>
    </source>
</evidence>
<dbReference type="SUPFAM" id="SSF51556">
    <property type="entry name" value="Metallo-dependent hydrolases"/>
    <property type="match status" value="1"/>
</dbReference>
<organism evidence="3 5">
    <name type="scientific">Frigoribacterium faeni</name>
    <dbReference type="NCBI Taxonomy" id="145483"/>
    <lineage>
        <taxon>Bacteria</taxon>
        <taxon>Bacillati</taxon>
        <taxon>Actinomycetota</taxon>
        <taxon>Actinomycetes</taxon>
        <taxon>Micrococcales</taxon>
        <taxon>Microbacteriaceae</taxon>
        <taxon>Frigoribacterium</taxon>
    </lineage>
</organism>
<evidence type="ECO:0000313" key="3">
    <source>
        <dbReference type="EMBL" id="MBA8811789.1"/>
    </source>
</evidence>
<dbReference type="RefSeq" id="WP_146854749.1">
    <property type="nucleotide sequence ID" value="NZ_BAAAHR010000007.1"/>
</dbReference>
<dbReference type="AlphaFoldDB" id="A0A7W3JFE2"/>
<dbReference type="InterPro" id="IPR051781">
    <property type="entry name" value="Metallo-dep_Hydrolase"/>
</dbReference>
<reference evidence="3 5" key="2">
    <citation type="submission" date="2020-07" db="EMBL/GenBank/DDBJ databases">
        <title>Sequencing the genomes of 1000 actinobacteria strains.</title>
        <authorList>
            <person name="Klenk H.-P."/>
        </authorList>
    </citation>
    <scope>NUCLEOTIDE SEQUENCE [LARGE SCALE GENOMIC DNA]</scope>
    <source>
        <strain evidence="3 5">DSM 10309</strain>
    </source>
</reference>
<proteinExistence type="predicted"/>
<keyword evidence="4" id="KW-1185">Reference proteome</keyword>
<protein>
    <submittedName>
        <fullName evidence="2">Aryldialkylphosphatase</fullName>
    </submittedName>
    <submittedName>
        <fullName evidence="3">Imidazolonepropionase-like amidohydrolase</fullName>
    </submittedName>
</protein>
<dbReference type="InterPro" id="IPR011059">
    <property type="entry name" value="Metal-dep_hydrolase_composite"/>
</dbReference>
<dbReference type="GO" id="GO:0016810">
    <property type="term" value="F:hydrolase activity, acting on carbon-nitrogen (but not peptide) bonds"/>
    <property type="evidence" value="ECO:0007669"/>
    <property type="project" value="InterPro"/>
</dbReference>
<dbReference type="EMBL" id="JACGWW010000001">
    <property type="protein sequence ID" value="MBA8811789.1"/>
    <property type="molecule type" value="Genomic_DNA"/>
</dbReference>
<reference evidence="2 4" key="1">
    <citation type="submission" date="2019-07" db="EMBL/GenBank/DDBJ databases">
        <title>Whole genome shotgun sequence of Frigoribacterium faeni NBRC 103066.</title>
        <authorList>
            <person name="Hosoyama A."/>
            <person name="Uohara A."/>
            <person name="Ohji S."/>
            <person name="Ichikawa N."/>
        </authorList>
    </citation>
    <scope>NUCLEOTIDE SEQUENCE [LARGE SCALE GENOMIC DNA]</scope>
    <source>
        <strain evidence="2 4">NBRC 103066</strain>
    </source>
</reference>
<gene>
    <name evidence="3" type="ORF">FB463_000013</name>
    <name evidence="2" type="ORF">FFA01_15840</name>
</gene>
<dbReference type="Proteomes" id="UP000522688">
    <property type="component" value="Unassembled WGS sequence"/>
</dbReference>
<dbReference type="EMBL" id="BJUV01000013">
    <property type="protein sequence ID" value="GEK83275.1"/>
    <property type="molecule type" value="Genomic_DNA"/>
</dbReference>
<evidence type="ECO:0000313" key="5">
    <source>
        <dbReference type="Proteomes" id="UP000522688"/>
    </source>
</evidence>
<dbReference type="PANTHER" id="PTHR43135">
    <property type="entry name" value="ALPHA-D-RIBOSE 1-METHYLPHOSPHONATE 5-TRIPHOSPHATE DIPHOSPHATASE"/>
    <property type="match status" value="1"/>
</dbReference>
<dbReference type="Proteomes" id="UP000321154">
    <property type="component" value="Unassembled WGS sequence"/>
</dbReference>
<dbReference type="Gene3D" id="3.20.20.140">
    <property type="entry name" value="Metal-dependent hydrolases"/>
    <property type="match status" value="1"/>
</dbReference>
<dbReference type="CDD" id="cd01299">
    <property type="entry name" value="Met_dep_hydrolase_A"/>
    <property type="match status" value="1"/>
</dbReference>
<dbReference type="InterPro" id="IPR057744">
    <property type="entry name" value="OTAase-like"/>
</dbReference>
<dbReference type="SUPFAM" id="SSF51338">
    <property type="entry name" value="Composite domain of metallo-dependent hydrolases"/>
    <property type="match status" value="1"/>
</dbReference>
<dbReference type="InterPro" id="IPR006680">
    <property type="entry name" value="Amidohydro-rel"/>
</dbReference>
<keyword evidence="3" id="KW-0378">Hydrolase</keyword>
<dbReference type="PANTHER" id="PTHR43135:SF3">
    <property type="entry name" value="ALPHA-D-RIBOSE 1-METHYLPHOSPHONATE 5-TRIPHOSPHATE DIPHOSPHATASE"/>
    <property type="match status" value="1"/>
</dbReference>
<sequence length="441" mass="45941">MPAPLAQALTGVRLIDGTGRPPVDDATLIVDVDGRIVSAGPGRLAPPLPDDVEVVDGRGLTLLPGFVDTHVHLAMGTGEGPFHRLRTDPAVIAFETAARLRSTLEAGVTTARDLGGLSAGYRVAVERGLVSGPRLHVAVKVISHTGGHADFHLAGGEMHTHLESMSEIADGIEEVRRATRRIVRSGADVVKICTTGGMGSPHDHPDDEGLRIDEVRAVADELERHGGKPLAAHAQGTAGIHAAVLGGVTSVEHGYGVDDEAIDMMGERGTFLVPTLSTVFMGIDRDRMEPYHYEKKIRWSGITKTNVAHAIDRGVRLALGTDSGVGPHGQNLRELGWLVELGMDPMEALVAGTRTAAELLGLAHDVGTLEPGRLADFVLTDVDPLSGIGLLGDPAHVVVVAQAGRVVKDLAGVFDRPRAAALATAGGLAAATVTTTEGPSA</sequence>
<dbReference type="OrthoDB" id="3189065at2"/>
<evidence type="ECO:0000313" key="4">
    <source>
        <dbReference type="Proteomes" id="UP000321154"/>
    </source>
</evidence>
<name>A0A7W3JFE2_9MICO</name>
<dbReference type="InterPro" id="IPR032466">
    <property type="entry name" value="Metal_Hydrolase"/>
</dbReference>
<evidence type="ECO:0000313" key="2">
    <source>
        <dbReference type="EMBL" id="GEK83275.1"/>
    </source>
</evidence>
<accession>A0A7W3JFE2</accession>
<dbReference type="Pfam" id="PF01979">
    <property type="entry name" value="Amidohydro_1"/>
    <property type="match status" value="1"/>
</dbReference>